<accession>A0A0P1A766</accession>
<keyword evidence="2" id="KW-1185">Reference proteome</keyword>
<reference evidence="2" key="1">
    <citation type="submission" date="2014-09" db="EMBL/GenBank/DDBJ databases">
        <authorList>
            <person name="Sharma Rahul"/>
            <person name="Thines Marco"/>
        </authorList>
    </citation>
    <scope>NUCLEOTIDE SEQUENCE [LARGE SCALE GENOMIC DNA]</scope>
</reference>
<proteinExistence type="predicted"/>
<name>A0A0P1A766_PLAHL</name>
<organism evidence="1 2">
    <name type="scientific">Plasmopara halstedii</name>
    <name type="common">Downy mildew of sunflower</name>
    <dbReference type="NCBI Taxonomy" id="4781"/>
    <lineage>
        <taxon>Eukaryota</taxon>
        <taxon>Sar</taxon>
        <taxon>Stramenopiles</taxon>
        <taxon>Oomycota</taxon>
        <taxon>Peronosporomycetes</taxon>
        <taxon>Peronosporales</taxon>
        <taxon>Peronosporaceae</taxon>
        <taxon>Plasmopara</taxon>
    </lineage>
</organism>
<sequence length="118" mass="13582">MLTTNFCTPPSRVGWIVFKIHGDALPENTVKVHSVMIEFAHQFQMVFGFVSSGASFQDWFNHVLKKTETFSPDEDDLSQVRECSLVIDTLNDRMAIKHHERVPEYFQKKKLACKPPVV</sequence>
<dbReference type="AlphaFoldDB" id="A0A0P1A766"/>
<evidence type="ECO:0000313" key="2">
    <source>
        <dbReference type="Proteomes" id="UP000054928"/>
    </source>
</evidence>
<dbReference type="GeneID" id="36395482"/>
<evidence type="ECO:0000313" key="1">
    <source>
        <dbReference type="EMBL" id="CEG36108.1"/>
    </source>
</evidence>
<dbReference type="EMBL" id="CCYD01000109">
    <property type="protein sequence ID" value="CEG36108.1"/>
    <property type="molecule type" value="Genomic_DNA"/>
</dbReference>
<protein>
    <submittedName>
        <fullName evidence="1">Uncharacterized protein</fullName>
    </submittedName>
</protein>
<dbReference type="RefSeq" id="XP_024572477.1">
    <property type="nucleotide sequence ID" value="XM_024716157.1"/>
</dbReference>
<dbReference type="Proteomes" id="UP000054928">
    <property type="component" value="Unassembled WGS sequence"/>
</dbReference>